<gene>
    <name evidence="1" type="ORF">EDB81DRAFT_785099</name>
</gene>
<keyword evidence="2" id="KW-1185">Reference proteome</keyword>
<protein>
    <submittedName>
        <fullName evidence="1">Uncharacterized protein</fullName>
    </submittedName>
</protein>
<organism evidence="1 2">
    <name type="scientific">Dactylonectria macrodidyma</name>
    <dbReference type="NCBI Taxonomy" id="307937"/>
    <lineage>
        <taxon>Eukaryota</taxon>
        <taxon>Fungi</taxon>
        <taxon>Dikarya</taxon>
        <taxon>Ascomycota</taxon>
        <taxon>Pezizomycotina</taxon>
        <taxon>Sordariomycetes</taxon>
        <taxon>Hypocreomycetidae</taxon>
        <taxon>Hypocreales</taxon>
        <taxon>Nectriaceae</taxon>
        <taxon>Dactylonectria</taxon>
    </lineage>
</organism>
<comment type="caution">
    <text evidence="1">The sequence shown here is derived from an EMBL/GenBank/DDBJ whole genome shotgun (WGS) entry which is preliminary data.</text>
</comment>
<name>A0A9P9FH67_9HYPO</name>
<accession>A0A9P9FH67</accession>
<sequence length="94" mass="10732">MIVLSGFALRIMLQGGAWQDRTMFRGIKSAATVSESGLRCRVGRGNVECRIRFWHICSPASKATTPSRLKIGQVTRLWRTYEPPWYRCDLPFLA</sequence>
<dbReference type="Proteomes" id="UP000738349">
    <property type="component" value="Unassembled WGS sequence"/>
</dbReference>
<evidence type="ECO:0000313" key="2">
    <source>
        <dbReference type="Proteomes" id="UP000738349"/>
    </source>
</evidence>
<proteinExistence type="predicted"/>
<evidence type="ECO:0000313" key="1">
    <source>
        <dbReference type="EMBL" id="KAH7161599.1"/>
    </source>
</evidence>
<dbReference type="AlphaFoldDB" id="A0A9P9FH67"/>
<dbReference type="EMBL" id="JAGMUV010000004">
    <property type="protein sequence ID" value="KAH7161599.1"/>
    <property type="molecule type" value="Genomic_DNA"/>
</dbReference>
<reference evidence="1" key="1">
    <citation type="journal article" date="2021" name="Nat. Commun.">
        <title>Genetic determinants of endophytism in the Arabidopsis root mycobiome.</title>
        <authorList>
            <person name="Mesny F."/>
            <person name="Miyauchi S."/>
            <person name="Thiergart T."/>
            <person name="Pickel B."/>
            <person name="Atanasova L."/>
            <person name="Karlsson M."/>
            <person name="Huettel B."/>
            <person name="Barry K.W."/>
            <person name="Haridas S."/>
            <person name="Chen C."/>
            <person name="Bauer D."/>
            <person name="Andreopoulos W."/>
            <person name="Pangilinan J."/>
            <person name="LaButti K."/>
            <person name="Riley R."/>
            <person name="Lipzen A."/>
            <person name="Clum A."/>
            <person name="Drula E."/>
            <person name="Henrissat B."/>
            <person name="Kohler A."/>
            <person name="Grigoriev I.V."/>
            <person name="Martin F.M."/>
            <person name="Hacquard S."/>
        </authorList>
    </citation>
    <scope>NUCLEOTIDE SEQUENCE</scope>
    <source>
        <strain evidence="1">MPI-CAGE-AT-0147</strain>
    </source>
</reference>